<gene>
    <name evidence="1" type="ORF">BAA01_01750</name>
</gene>
<proteinExistence type="predicted"/>
<dbReference type="Pfam" id="PF07070">
    <property type="entry name" value="Spo0M"/>
    <property type="match status" value="1"/>
</dbReference>
<dbReference type="EMBL" id="LZRT01000094">
    <property type="protein sequence ID" value="OUM86164.1"/>
    <property type="molecule type" value="Genomic_DNA"/>
</dbReference>
<dbReference type="Proteomes" id="UP000196475">
    <property type="component" value="Unassembled WGS sequence"/>
</dbReference>
<reference evidence="2" key="1">
    <citation type="submission" date="2016-06" db="EMBL/GenBank/DDBJ databases">
        <authorList>
            <person name="Nascimento L."/>
            <person name="Pereira R.V."/>
            <person name="Martins L.F."/>
            <person name="Quaggio R.B."/>
            <person name="Silva A.M."/>
            <person name="Setubal J.C."/>
        </authorList>
    </citation>
    <scope>NUCLEOTIDE SEQUENCE [LARGE SCALE GENOMIC DNA]</scope>
</reference>
<organism evidence="1 2">
    <name type="scientific">Bacillus thermozeamaize</name>
    <dbReference type="NCBI Taxonomy" id="230954"/>
    <lineage>
        <taxon>Bacteria</taxon>
        <taxon>Bacillati</taxon>
        <taxon>Bacillota</taxon>
        <taxon>Bacilli</taxon>
        <taxon>Bacillales</taxon>
        <taxon>Bacillaceae</taxon>
        <taxon>Bacillus</taxon>
    </lineage>
</organism>
<protein>
    <submittedName>
        <fullName evidence="1">Sporulation protein SpoOM</fullName>
    </submittedName>
</protein>
<sequence>MSFVNKLLASVGIGSATVDTKIFRSQLVPGENVDGIVQIRGGNVEQNIDGIYLSLFTTYELKKDDHRVTAQTEIGRYQLTQPLVIRPNEVKEVPFSFQLPLDTPITIGKTKVWVRTGLDIKNAVDPADRDYISIVPTPLVGAFFDSLSKLGFRLRNADCEQAKGIFRKRLPFIQEFEFVPVSGAFRGKLDELEVVFFPNPDGVEVLMEVDRKARGFASLLAEALEMDESLVRFFVSERDIPHLTEIIRSVIARYS</sequence>
<comment type="caution">
    <text evidence="1">The sequence shown here is derived from an EMBL/GenBank/DDBJ whole genome shotgun (WGS) entry which is preliminary data.</text>
</comment>
<evidence type="ECO:0000313" key="1">
    <source>
        <dbReference type="EMBL" id="OUM86164.1"/>
    </source>
</evidence>
<dbReference type="AlphaFoldDB" id="A0A1Y3PG93"/>
<dbReference type="PANTHER" id="PTHR40053:SF1">
    <property type="entry name" value="SPORULATION-CONTROL PROTEIN SPO0M"/>
    <property type="match status" value="1"/>
</dbReference>
<dbReference type="InterPro" id="IPR009776">
    <property type="entry name" value="Spore_0_M"/>
</dbReference>
<dbReference type="PANTHER" id="PTHR40053">
    <property type="entry name" value="SPORULATION-CONTROL PROTEIN SPO0M"/>
    <property type="match status" value="1"/>
</dbReference>
<evidence type="ECO:0000313" key="2">
    <source>
        <dbReference type="Proteomes" id="UP000196475"/>
    </source>
</evidence>
<name>A0A1Y3PG93_9BACI</name>
<accession>A0A1Y3PG93</accession>